<dbReference type="SUPFAM" id="SSF48498">
    <property type="entry name" value="Tetracyclin repressor-like, C-terminal domain"/>
    <property type="match status" value="1"/>
</dbReference>
<dbReference type="EMBL" id="RFFG01000027">
    <property type="protein sequence ID" value="RMI43181.1"/>
    <property type="molecule type" value="Genomic_DNA"/>
</dbReference>
<dbReference type="Pfam" id="PF02909">
    <property type="entry name" value="TetR_C_1"/>
    <property type="match status" value="1"/>
</dbReference>
<keyword evidence="8" id="KW-1185">Reference proteome</keyword>
<dbReference type="Proteomes" id="UP000282674">
    <property type="component" value="Unassembled WGS sequence"/>
</dbReference>
<organism evidence="7 8">
    <name type="scientific">Actinomadura harenae</name>
    <dbReference type="NCBI Taxonomy" id="2483351"/>
    <lineage>
        <taxon>Bacteria</taxon>
        <taxon>Bacillati</taxon>
        <taxon>Actinomycetota</taxon>
        <taxon>Actinomycetes</taxon>
        <taxon>Streptosporangiales</taxon>
        <taxon>Thermomonosporaceae</taxon>
        <taxon>Actinomadura</taxon>
    </lineage>
</organism>
<dbReference type="InterPro" id="IPR009057">
    <property type="entry name" value="Homeodomain-like_sf"/>
</dbReference>
<evidence type="ECO:0000256" key="3">
    <source>
        <dbReference type="ARBA" id="ARBA00023163"/>
    </source>
</evidence>
<name>A0A3M2M0K3_9ACTN</name>
<keyword evidence="1" id="KW-0805">Transcription regulation</keyword>
<comment type="caution">
    <text evidence="7">The sequence shown here is derived from an EMBL/GenBank/DDBJ whole genome shotgun (WGS) entry which is preliminary data.</text>
</comment>
<accession>A0A3M2M0K3</accession>
<keyword evidence="3" id="KW-0804">Transcription</keyword>
<feature type="compositionally biased region" description="Basic and acidic residues" evidence="5">
    <location>
        <begin position="24"/>
        <end position="59"/>
    </location>
</feature>
<feature type="domain" description="HTH tetR-type" evidence="6">
    <location>
        <begin position="71"/>
        <end position="131"/>
    </location>
</feature>
<evidence type="ECO:0000313" key="7">
    <source>
        <dbReference type="EMBL" id="RMI43181.1"/>
    </source>
</evidence>
<dbReference type="InterPro" id="IPR004111">
    <property type="entry name" value="Repressor_TetR_C"/>
</dbReference>
<dbReference type="AlphaFoldDB" id="A0A3M2M0K3"/>
<keyword evidence="2 4" id="KW-0238">DNA-binding</keyword>
<sequence>MARTAHKPSIITPERNGRAIVGGPERRSDATGKSDASKKPDATKKSDVPRKTDVPRRRHSLWERLESQQSGLSHDRIGRAAARIADADGLEAVSMRRIGEELGAATMALYRYVDSKDDVLGLMLNLAYGEIEVPPELEGWRAILRALARELRGMHLRHAWAGQVQAITASGFAPNVLAVNEIGLAALDGLGLPPEAMMTALATLTAYVEGMVAEQVSMRLYLRRQGFESEDDFHQAYPDAFAPYVQWIFGQADRYPTVIRLMTSGYTEDYERSFADGLESVLDGLASRYGI</sequence>
<dbReference type="Gene3D" id="1.10.10.60">
    <property type="entry name" value="Homeodomain-like"/>
    <property type="match status" value="1"/>
</dbReference>
<dbReference type="InterPro" id="IPR001647">
    <property type="entry name" value="HTH_TetR"/>
</dbReference>
<gene>
    <name evidence="7" type="ORF">EBO15_17250</name>
</gene>
<dbReference type="Pfam" id="PF00440">
    <property type="entry name" value="TetR_N"/>
    <property type="match status" value="1"/>
</dbReference>
<dbReference type="GO" id="GO:0045892">
    <property type="term" value="P:negative regulation of DNA-templated transcription"/>
    <property type="evidence" value="ECO:0007669"/>
    <property type="project" value="InterPro"/>
</dbReference>
<proteinExistence type="predicted"/>
<feature type="region of interest" description="Disordered" evidence="5">
    <location>
        <begin position="1"/>
        <end position="59"/>
    </location>
</feature>
<protein>
    <submittedName>
        <fullName evidence="7">TetR family transcriptional regulator</fullName>
    </submittedName>
</protein>
<reference evidence="7 8" key="1">
    <citation type="submission" date="2018-10" db="EMBL/GenBank/DDBJ databases">
        <title>Isolation from soil.</title>
        <authorList>
            <person name="Hu J."/>
        </authorList>
    </citation>
    <scope>NUCLEOTIDE SEQUENCE [LARGE SCALE GENOMIC DNA]</scope>
    <source>
        <strain evidence="7 8">NEAU-Ht49</strain>
    </source>
</reference>
<dbReference type="PROSITE" id="PS50977">
    <property type="entry name" value="HTH_TETR_2"/>
    <property type="match status" value="1"/>
</dbReference>
<evidence type="ECO:0000256" key="5">
    <source>
        <dbReference type="SAM" id="MobiDB-lite"/>
    </source>
</evidence>
<evidence type="ECO:0000256" key="4">
    <source>
        <dbReference type="PROSITE-ProRule" id="PRU00335"/>
    </source>
</evidence>
<dbReference type="InterPro" id="IPR036271">
    <property type="entry name" value="Tet_transcr_reg_TetR-rel_C_sf"/>
</dbReference>
<dbReference type="SUPFAM" id="SSF46689">
    <property type="entry name" value="Homeodomain-like"/>
    <property type="match status" value="1"/>
</dbReference>
<evidence type="ECO:0000256" key="1">
    <source>
        <dbReference type="ARBA" id="ARBA00023015"/>
    </source>
</evidence>
<evidence type="ECO:0000256" key="2">
    <source>
        <dbReference type="ARBA" id="ARBA00023125"/>
    </source>
</evidence>
<feature type="DNA-binding region" description="H-T-H motif" evidence="4">
    <location>
        <begin position="94"/>
        <end position="113"/>
    </location>
</feature>
<dbReference type="Gene3D" id="1.10.357.10">
    <property type="entry name" value="Tetracycline Repressor, domain 2"/>
    <property type="match status" value="1"/>
</dbReference>
<evidence type="ECO:0000259" key="6">
    <source>
        <dbReference type="PROSITE" id="PS50977"/>
    </source>
</evidence>
<dbReference type="GO" id="GO:0003677">
    <property type="term" value="F:DNA binding"/>
    <property type="evidence" value="ECO:0007669"/>
    <property type="project" value="UniProtKB-UniRule"/>
</dbReference>
<evidence type="ECO:0000313" key="8">
    <source>
        <dbReference type="Proteomes" id="UP000282674"/>
    </source>
</evidence>